<dbReference type="PANTHER" id="PTHR46663:SF3">
    <property type="entry name" value="SLL0267 PROTEIN"/>
    <property type="match status" value="1"/>
</dbReference>
<dbReference type="InterPro" id="IPR042240">
    <property type="entry name" value="CHASE_sf"/>
</dbReference>
<evidence type="ECO:0000259" key="7">
    <source>
        <dbReference type="PROSITE" id="PS50887"/>
    </source>
</evidence>
<proteinExistence type="predicted"/>
<dbReference type="SMART" id="SM01079">
    <property type="entry name" value="CHASE"/>
    <property type="match status" value="1"/>
</dbReference>
<organism evidence="8 9">
    <name type="scientific">Cryptosporangium minutisporangium</name>
    <dbReference type="NCBI Taxonomy" id="113569"/>
    <lineage>
        <taxon>Bacteria</taxon>
        <taxon>Bacillati</taxon>
        <taxon>Actinomycetota</taxon>
        <taxon>Actinomycetes</taxon>
        <taxon>Cryptosporangiales</taxon>
        <taxon>Cryptosporangiaceae</taxon>
        <taxon>Cryptosporangium</taxon>
    </lineage>
</organism>
<dbReference type="Gene3D" id="3.30.450.350">
    <property type="entry name" value="CHASE domain"/>
    <property type="match status" value="1"/>
</dbReference>
<evidence type="ECO:0008006" key="10">
    <source>
        <dbReference type="Google" id="ProtNLM"/>
    </source>
</evidence>
<evidence type="ECO:0000256" key="1">
    <source>
        <dbReference type="ARBA" id="ARBA00004370"/>
    </source>
</evidence>
<sequence>MMLVVAVLATGGLITSAAFNTVDRSGMRDAGRLMDRYADDLSAGVSDRAAHYGDILHVLAAAVGAQSSLFSDDYARLTAGLESARLPGVAGISFVVPATTAQLGTVQQNWRARGATGLMLRPAPGKAEHAFVIFDRAFGGNAVVPGLDVTHIPQLDNALRRAWQGHTLAVSSAFHLVRDQKLPEQLRQSSIVFAEPIYTTQGSALPDRFAGWIVMSVRGQDFLSQILLDRGQGAIQASVTESDENGAVLTAVRPGQRAQQGSLTRHRTLFIGQRRWQITMWPTTRLLESTDRGMSWLTLAAGAVLTLLLAALTGILAGSRSRALRKVDQATAALRRDIAQREHVEARLREREQQLQHLAFHDPLTGLANRALFYDRLTHALTARPERLVGLLFIDLDGFKQVNDELGHHAGDTVLRAVADRLRVALRAGDTITRFGGDEFAIILDGLATAAEARTTAERVIADVQVPIDVAGTQARVSASIGIAISRAGAAADDLVRDADTAMYVAKSNGKNRYVEAGLLT</sequence>
<feature type="domain" description="CHASE" evidence="6">
    <location>
        <begin position="122"/>
        <end position="227"/>
    </location>
</feature>
<dbReference type="InterPro" id="IPR043128">
    <property type="entry name" value="Rev_trsase/Diguanyl_cyclase"/>
</dbReference>
<evidence type="ECO:0000256" key="4">
    <source>
        <dbReference type="ARBA" id="ARBA00023136"/>
    </source>
</evidence>
<dbReference type="InterPro" id="IPR006189">
    <property type="entry name" value="CHASE_dom"/>
</dbReference>
<evidence type="ECO:0000313" key="8">
    <source>
        <dbReference type="EMBL" id="GAA3388132.1"/>
    </source>
</evidence>
<dbReference type="CDD" id="cd01949">
    <property type="entry name" value="GGDEF"/>
    <property type="match status" value="1"/>
</dbReference>
<evidence type="ECO:0000256" key="2">
    <source>
        <dbReference type="ARBA" id="ARBA00022692"/>
    </source>
</evidence>
<dbReference type="Proteomes" id="UP001501676">
    <property type="component" value="Unassembled WGS sequence"/>
</dbReference>
<keyword evidence="3 5" id="KW-1133">Transmembrane helix</keyword>
<feature type="domain" description="GGDEF" evidence="7">
    <location>
        <begin position="387"/>
        <end position="519"/>
    </location>
</feature>
<evidence type="ECO:0000256" key="3">
    <source>
        <dbReference type="ARBA" id="ARBA00022989"/>
    </source>
</evidence>
<dbReference type="EMBL" id="BAAAYN010000022">
    <property type="protein sequence ID" value="GAA3388132.1"/>
    <property type="molecule type" value="Genomic_DNA"/>
</dbReference>
<dbReference type="PROSITE" id="PS50839">
    <property type="entry name" value="CHASE"/>
    <property type="match status" value="1"/>
</dbReference>
<evidence type="ECO:0000259" key="6">
    <source>
        <dbReference type="PROSITE" id="PS50839"/>
    </source>
</evidence>
<accession>A0ABP6SZL8</accession>
<protein>
    <recommendedName>
        <fullName evidence="10">GGDEF domain-containing protein</fullName>
    </recommendedName>
</protein>
<name>A0ABP6SZL8_9ACTN</name>
<evidence type="ECO:0000256" key="5">
    <source>
        <dbReference type="SAM" id="Phobius"/>
    </source>
</evidence>
<dbReference type="PANTHER" id="PTHR46663">
    <property type="entry name" value="DIGUANYLATE CYCLASE DGCT-RELATED"/>
    <property type="match status" value="1"/>
</dbReference>
<dbReference type="InterPro" id="IPR052163">
    <property type="entry name" value="DGC-Regulatory_Protein"/>
</dbReference>
<dbReference type="Gene3D" id="3.30.70.270">
    <property type="match status" value="1"/>
</dbReference>
<keyword evidence="2 5" id="KW-0812">Transmembrane</keyword>
<dbReference type="PROSITE" id="PS50887">
    <property type="entry name" value="GGDEF"/>
    <property type="match status" value="1"/>
</dbReference>
<dbReference type="NCBIfam" id="TIGR00254">
    <property type="entry name" value="GGDEF"/>
    <property type="match status" value="1"/>
</dbReference>
<feature type="transmembrane region" description="Helical" evidence="5">
    <location>
        <begin position="294"/>
        <end position="317"/>
    </location>
</feature>
<reference evidence="9" key="1">
    <citation type="journal article" date="2019" name="Int. J. Syst. Evol. Microbiol.">
        <title>The Global Catalogue of Microorganisms (GCM) 10K type strain sequencing project: providing services to taxonomists for standard genome sequencing and annotation.</title>
        <authorList>
            <consortium name="The Broad Institute Genomics Platform"/>
            <consortium name="The Broad Institute Genome Sequencing Center for Infectious Disease"/>
            <person name="Wu L."/>
            <person name="Ma J."/>
        </authorList>
    </citation>
    <scope>NUCLEOTIDE SEQUENCE [LARGE SCALE GENOMIC DNA]</scope>
    <source>
        <strain evidence="9">JCM 9458</strain>
    </source>
</reference>
<comment type="subcellular location">
    <subcellularLocation>
        <location evidence="1">Membrane</location>
    </subcellularLocation>
</comment>
<dbReference type="InterPro" id="IPR029787">
    <property type="entry name" value="Nucleotide_cyclase"/>
</dbReference>
<dbReference type="SUPFAM" id="SSF55073">
    <property type="entry name" value="Nucleotide cyclase"/>
    <property type="match status" value="1"/>
</dbReference>
<keyword evidence="4 5" id="KW-0472">Membrane</keyword>
<dbReference type="InterPro" id="IPR000160">
    <property type="entry name" value="GGDEF_dom"/>
</dbReference>
<dbReference type="Pfam" id="PF00990">
    <property type="entry name" value="GGDEF"/>
    <property type="match status" value="1"/>
</dbReference>
<comment type="caution">
    <text evidence="8">The sequence shown here is derived from an EMBL/GenBank/DDBJ whole genome shotgun (WGS) entry which is preliminary data.</text>
</comment>
<dbReference type="SMART" id="SM00267">
    <property type="entry name" value="GGDEF"/>
    <property type="match status" value="1"/>
</dbReference>
<keyword evidence="9" id="KW-1185">Reference proteome</keyword>
<gene>
    <name evidence="8" type="ORF">GCM10020369_33140</name>
</gene>
<dbReference type="Pfam" id="PF03924">
    <property type="entry name" value="CHASE"/>
    <property type="match status" value="1"/>
</dbReference>
<evidence type="ECO:0000313" key="9">
    <source>
        <dbReference type="Proteomes" id="UP001501676"/>
    </source>
</evidence>